<sequence>MQLTREIVEALLLDGTESAETFLRMDQAQAALGGGHQRMLDAYGDKNGFSVTSSIRMPRGSVTRFHLEDVILPPIYSQYPISDVGDATSMNWIPGPYGFRSRVERLSQVDPYDTIRVVSPRYFGRYRTVGTYPGRYVSHWPLDPIDEREPLIYPDEPRRAGLPRRDVLGVAEYTLAAVNRWSEYLGCQVGDTHSSWHLNWKNPAVQGYETYVITAPVALTTTETEIGQRALPHTAVSAPLNGASREPSSGHQGRSPLVTFNIFNGLRANINDIEIPGKFVLTISSDGYRAH</sequence>
<comment type="caution">
    <text evidence="1">The sequence shown here is derived from an EMBL/GenBank/DDBJ whole genome shotgun (WGS) entry which is preliminary data.</text>
</comment>
<keyword evidence="2" id="KW-1185">Reference proteome</keyword>
<gene>
    <name evidence="1" type="ORF">BKG73_19015</name>
</gene>
<reference evidence="1 2" key="1">
    <citation type="submission" date="2016-10" db="EMBL/GenBank/DDBJ databases">
        <title>Evaluation of Human, Animal and Environmental Mycobacterium chelonae Isolates by Core Genome Phylogenomic Analysis, Targeted Gene Comparison, and Anti-microbial Susceptibility Patterns: A Tale of Mistaken Identities.</title>
        <authorList>
            <person name="Fogelson S.B."/>
            <person name="Camus A.C."/>
            <person name="Lorenz W."/>
            <person name="Vasireddy R."/>
            <person name="Vasireddy S."/>
            <person name="Smith T."/>
            <person name="Brown-Elliott B.A."/>
            <person name="Wallace R.J.Jr."/>
            <person name="Hasan N.A."/>
            <person name="Reischl U."/>
            <person name="Sanchez S."/>
        </authorList>
    </citation>
    <scope>NUCLEOTIDE SEQUENCE [LARGE SCALE GENOMIC DNA]</scope>
    <source>
        <strain evidence="1 2">8528</strain>
    </source>
</reference>
<accession>A0ABX3BWH4</accession>
<dbReference type="Proteomes" id="UP000179621">
    <property type="component" value="Unassembled WGS sequence"/>
</dbReference>
<evidence type="ECO:0000313" key="2">
    <source>
        <dbReference type="Proteomes" id="UP000179621"/>
    </source>
</evidence>
<name>A0ABX3BWH4_9MYCO</name>
<evidence type="ECO:0000313" key="1">
    <source>
        <dbReference type="EMBL" id="OHU07342.1"/>
    </source>
</evidence>
<organism evidence="1 2">
    <name type="scientific">Mycobacteroides saopaulense</name>
    <dbReference type="NCBI Taxonomy" id="1578165"/>
    <lineage>
        <taxon>Bacteria</taxon>
        <taxon>Bacillati</taxon>
        <taxon>Actinomycetota</taxon>
        <taxon>Actinomycetes</taxon>
        <taxon>Mycobacteriales</taxon>
        <taxon>Mycobacteriaceae</taxon>
        <taxon>Mycobacteroides</taxon>
    </lineage>
</organism>
<protein>
    <submittedName>
        <fullName evidence="1">Uncharacterized protein</fullName>
    </submittedName>
</protein>
<proteinExistence type="predicted"/>
<dbReference type="EMBL" id="MLIH01000033">
    <property type="protein sequence ID" value="OHU07342.1"/>
    <property type="molecule type" value="Genomic_DNA"/>
</dbReference>